<dbReference type="GO" id="GO:0040037">
    <property type="term" value="P:negative regulation of fibroblast growth factor receptor signaling pathway"/>
    <property type="evidence" value="ECO:0007669"/>
    <property type="project" value="Ensembl"/>
</dbReference>
<evidence type="ECO:0000256" key="1">
    <source>
        <dbReference type="ARBA" id="ARBA00004370"/>
    </source>
</evidence>
<dbReference type="Ensembl" id="ENSHCOT00000001633.1">
    <property type="protein sequence ID" value="ENSHCOP00000007650.1"/>
    <property type="gene ID" value="ENSHCOG00000000694.1"/>
</dbReference>
<evidence type="ECO:0000256" key="4">
    <source>
        <dbReference type="ARBA" id="ARBA00018854"/>
    </source>
</evidence>
<reference evidence="8" key="2">
    <citation type="submission" date="2025-09" db="UniProtKB">
        <authorList>
            <consortium name="Ensembl"/>
        </authorList>
    </citation>
    <scope>IDENTIFICATION</scope>
</reference>
<evidence type="ECO:0000313" key="8">
    <source>
        <dbReference type="Ensembl" id="ENSHCOP00000007650.1"/>
    </source>
</evidence>
<proteinExistence type="inferred from homology"/>
<dbReference type="InterPro" id="IPR007875">
    <property type="entry name" value="Sprouty"/>
</dbReference>
<protein>
    <recommendedName>
        <fullName evidence="4">Protein sprouty homolog 2</fullName>
    </recommendedName>
</protein>
<sequence>MEPLRPGLRPIQVPVNECVTRQPMTEHRIRDIRWNNRRSVLSFTSQFSSIHQDTQEESRPTDVHNLHADTNVMWSASTEDCQSRDAGSGQRVLGIMGSGDQIISAQPIPAAQISNEKIANEEPKLLAAVPSSGECKSADTHSKCERCNRCRCPECGHPRPLPSCWVCGGRCVCSVQDAVEYCTCVCCVKGLFYHCSTDDEDTCADKPFSCTQERCCIRWTAVSFLAIIFPCLLCYLPARGCVAACHSCYDRATRPGCQCKNVCTQLSGTVVKYFLDRILRTEI</sequence>
<dbReference type="GO" id="GO:0009953">
    <property type="term" value="P:dorsal/ventral pattern formation"/>
    <property type="evidence" value="ECO:0007669"/>
    <property type="project" value="Ensembl"/>
</dbReference>
<dbReference type="GO" id="GO:0060841">
    <property type="term" value="P:venous blood vessel development"/>
    <property type="evidence" value="ECO:0007669"/>
    <property type="project" value="Ensembl"/>
</dbReference>
<keyword evidence="9" id="KW-1185">Reference proteome</keyword>
<dbReference type="PANTHER" id="PTHR12365">
    <property type="entry name" value="SPROUTY"/>
    <property type="match status" value="1"/>
</dbReference>
<dbReference type="GO" id="GO:0016020">
    <property type="term" value="C:membrane"/>
    <property type="evidence" value="ECO:0007669"/>
    <property type="project" value="UniProtKB-SubCell"/>
</dbReference>
<comment type="subcellular location">
    <subcellularLocation>
        <location evidence="2">Cytoplasm</location>
    </subcellularLocation>
    <subcellularLocation>
        <location evidence="1">Membrane</location>
    </subcellularLocation>
</comment>
<evidence type="ECO:0000313" key="9">
    <source>
        <dbReference type="Proteomes" id="UP000264820"/>
    </source>
</evidence>
<dbReference type="GeneTree" id="ENSGT00950000183055"/>
<keyword evidence="6" id="KW-0963">Cytoplasm</keyword>
<evidence type="ECO:0000256" key="5">
    <source>
        <dbReference type="ARBA" id="ARBA00022473"/>
    </source>
</evidence>
<dbReference type="GO" id="GO:0046580">
    <property type="term" value="P:negative regulation of Ras protein signal transduction"/>
    <property type="evidence" value="ECO:0007669"/>
    <property type="project" value="TreeGrafter"/>
</dbReference>
<keyword evidence="7" id="KW-0472">Membrane</keyword>
<evidence type="ECO:0000256" key="3">
    <source>
        <dbReference type="ARBA" id="ARBA00010964"/>
    </source>
</evidence>
<dbReference type="InterPro" id="IPR051192">
    <property type="entry name" value="Sprouty_domain"/>
</dbReference>
<evidence type="ECO:0000256" key="6">
    <source>
        <dbReference type="ARBA" id="ARBA00022490"/>
    </source>
</evidence>
<comment type="similarity">
    <text evidence="3">Belongs to the sprouty family.</text>
</comment>
<dbReference type="GO" id="GO:0048513">
    <property type="term" value="P:animal organ development"/>
    <property type="evidence" value="ECO:0007669"/>
    <property type="project" value="TreeGrafter"/>
</dbReference>
<keyword evidence="5" id="KW-0217">Developmental protein</keyword>
<dbReference type="GO" id="GO:0001525">
    <property type="term" value="P:angiogenesis"/>
    <property type="evidence" value="ECO:0007669"/>
    <property type="project" value="Ensembl"/>
</dbReference>
<dbReference type="Pfam" id="PF05210">
    <property type="entry name" value="Sprouty"/>
    <property type="match status" value="1"/>
</dbReference>
<accession>A0A3Q2XS72</accession>
<evidence type="ECO:0000256" key="2">
    <source>
        <dbReference type="ARBA" id="ARBA00004496"/>
    </source>
</evidence>
<organism evidence="8 9">
    <name type="scientific">Hippocampus comes</name>
    <name type="common">Tiger tail seahorse</name>
    <dbReference type="NCBI Taxonomy" id="109280"/>
    <lineage>
        <taxon>Eukaryota</taxon>
        <taxon>Metazoa</taxon>
        <taxon>Chordata</taxon>
        <taxon>Craniata</taxon>
        <taxon>Vertebrata</taxon>
        <taxon>Euteleostomi</taxon>
        <taxon>Actinopterygii</taxon>
        <taxon>Neopterygii</taxon>
        <taxon>Teleostei</taxon>
        <taxon>Neoteleostei</taxon>
        <taxon>Acanthomorphata</taxon>
        <taxon>Syngnathiaria</taxon>
        <taxon>Syngnathiformes</taxon>
        <taxon>Syngnathoidei</taxon>
        <taxon>Syngnathidae</taxon>
        <taxon>Hippocampus</taxon>
    </lineage>
</organism>
<evidence type="ECO:0000256" key="7">
    <source>
        <dbReference type="ARBA" id="ARBA00023136"/>
    </source>
</evidence>
<dbReference type="Proteomes" id="UP000264820">
    <property type="component" value="Unplaced"/>
</dbReference>
<dbReference type="STRING" id="109280.ENSHCOP00000007650"/>
<dbReference type="GO" id="GO:0005829">
    <property type="term" value="C:cytosol"/>
    <property type="evidence" value="ECO:0007669"/>
    <property type="project" value="TreeGrafter"/>
</dbReference>
<reference evidence="8" key="1">
    <citation type="submission" date="2025-08" db="UniProtKB">
        <authorList>
            <consortium name="Ensembl"/>
        </authorList>
    </citation>
    <scope>IDENTIFICATION</scope>
</reference>
<name>A0A3Q2XS72_HIPCM</name>
<dbReference type="PANTHER" id="PTHR12365:SF8">
    <property type="entry name" value="PROTEIN SPROUTY HOMOLOG 2"/>
    <property type="match status" value="1"/>
</dbReference>
<dbReference type="AlphaFoldDB" id="A0A3Q2XS72"/>
<dbReference type="PROSITE" id="PS51227">
    <property type="entry name" value="SPR"/>
    <property type="match status" value="1"/>
</dbReference>